<organism evidence="1 2">
    <name type="scientific">Setaria italica</name>
    <name type="common">Foxtail millet</name>
    <name type="synonym">Panicum italicum</name>
    <dbReference type="NCBI Taxonomy" id="4555"/>
    <lineage>
        <taxon>Eukaryota</taxon>
        <taxon>Viridiplantae</taxon>
        <taxon>Streptophyta</taxon>
        <taxon>Embryophyta</taxon>
        <taxon>Tracheophyta</taxon>
        <taxon>Spermatophyta</taxon>
        <taxon>Magnoliopsida</taxon>
        <taxon>Liliopsida</taxon>
        <taxon>Poales</taxon>
        <taxon>Poaceae</taxon>
        <taxon>PACMAD clade</taxon>
        <taxon>Panicoideae</taxon>
        <taxon>Panicodae</taxon>
        <taxon>Paniceae</taxon>
        <taxon>Cenchrinae</taxon>
        <taxon>Setaria</taxon>
    </lineage>
</organism>
<evidence type="ECO:0000313" key="2">
    <source>
        <dbReference type="Proteomes" id="UP000004995"/>
    </source>
</evidence>
<accession>K3YBI2</accession>
<dbReference type="EMBL" id="AGNK02004354">
    <property type="status" value="NOT_ANNOTATED_CDS"/>
    <property type="molecule type" value="Genomic_DNA"/>
</dbReference>
<reference evidence="2" key="1">
    <citation type="journal article" date="2012" name="Nat. Biotechnol.">
        <title>Reference genome sequence of the model plant Setaria.</title>
        <authorList>
            <person name="Bennetzen J.L."/>
            <person name="Schmutz J."/>
            <person name="Wang H."/>
            <person name="Percifield R."/>
            <person name="Hawkins J."/>
            <person name="Pontaroli A.C."/>
            <person name="Estep M."/>
            <person name="Feng L."/>
            <person name="Vaughn J.N."/>
            <person name="Grimwood J."/>
            <person name="Jenkins J."/>
            <person name="Barry K."/>
            <person name="Lindquist E."/>
            <person name="Hellsten U."/>
            <person name="Deshpande S."/>
            <person name="Wang X."/>
            <person name="Wu X."/>
            <person name="Mitros T."/>
            <person name="Triplett J."/>
            <person name="Yang X."/>
            <person name="Ye C.Y."/>
            <person name="Mauro-Herrera M."/>
            <person name="Wang L."/>
            <person name="Li P."/>
            <person name="Sharma M."/>
            <person name="Sharma R."/>
            <person name="Ronald P.C."/>
            <person name="Panaud O."/>
            <person name="Kellogg E.A."/>
            <person name="Brutnell T.P."/>
            <person name="Doust A.N."/>
            <person name="Tuskan G.A."/>
            <person name="Rokhsar D."/>
            <person name="Devos K.M."/>
        </authorList>
    </citation>
    <scope>NUCLEOTIDE SEQUENCE [LARGE SCALE GENOMIC DNA]</scope>
    <source>
        <strain evidence="2">cv. Yugu1</strain>
    </source>
</reference>
<dbReference type="EnsemblPlants" id="KQK97317">
    <property type="protein sequence ID" value="KQK97317"/>
    <property type="gene ID" value="SETIT_011576mg"/>
</dbReference>
<dbReference type="Gramene" id="KQK97317">
    <property type="protein sequence ID" value="KQK97317"/>
    <property type="gene ID" value="SETIT_011576mg"/>
</dbReference>
<sequence>MQECKCPLMLEEKLEHSHSFMFPFLLLLGPLFLPVPCSQIVKDRSSNSGTIHTSGVNIYGDL</sequence>
<dbReference type="AlphaFoldDB" id="K3YBI2"/>
<reference evidence="1" key="2">
    <citation type="submission" date="2018-08" db="UniProtKB">
        <authorList>
            <consortium name="EnsemblPlants"/>
        </authorList>
    </citation>
    <scope>IDENTIFICATION</scope>
    <source>
        <strain evidence="1">Yugu1</strain>
    </source>
</reference>
<dbReference type="InParanoid" id="K3YBI2"/>
<name>K3YBI2_SETIT</name>
<dbReference type="HOGENOM" id="CLU_2908388_0_0_1"/>
<proteinExistence type="predicted"/>
<keyword evidence="2" id="KW-1185">Reference proteome</keyword>
<dbReference type="Proteomes" id="UP000004995">
    <property type="component" value="Unassembled WGS sequence"/>
</dbReference>
<evidence type="ECO:0000313" key="1">
    <source>
        <dbReference type="EnsemblPlants" id="KQK97317"/>
    </source>
</evidence>
<protein>
    <submittedName>
        <fullName evidence="1">Uncharacterized protein</fullName>
    </submittedName>
</protein>